<accession>A0A0F9Q6X7</accession>
<reference evidence="1" key="1">
    <citation type="journal article" date="2015" name="Nature">
        <title>Complex archaea that bridge the gap between prokaryotes and eukaryotes.</title>
        <authorList>
            <person name="Spang A."/>
            <person name="Saw J.H."/>
            <person name="Jorgensen S.L."/>
            <person name="Zaremba-Niedzwiedzka K."/>
            <person name="Martijn J."/>
            <person name="Lind A.E."/>
            <person name="van Eijk R."/>
            <person name="Schleper C."/>
            <person name="Guy L."/>
            <person name="Ettema T.J."/>
        </authorList>
    </citation>
    <scope>NUCLEOTIDE SEQUENCE</scope>
</reference>
<proteinExistence type="predicted"/>
<dbReference type="AlphaFoldDB" id="A0A0F9Q6X7"/>
<comment type="caution">
    <text evidence="1">The sequence shown here is derived from an EMBL/GenBank/DDBJ whole genome shotgun (WGS) entry which is preliminary data.</text>
</comment>
<dbReference type="EMBL" id="LAZR01004395">
    <property type="protein sequence ID" value="KKN08981.1"/>
    <property type="molecule type" value="Genomic_DNA"/>
</dbReference>
<name>A0A0F9Q6X7_9ZZZZ</name>
<gene>
    <name evidence="1" type="ORF">LCGC14_1051020</name>
</gene>
<organism evidence="1">
    <name type="scientific">marine sediment metagenome</name>
    <dbReference type="NCBI Taxonomy" id="412755"/>
    <lineage>
        <taxon>unclassified sequences</taxon>
        <taxon>metagenomes</taxon>
        <taxon>ecological metagenomes</taxon>
    </lineage>
</organism>
<protein>
    <submittedName>
        <fullName evidence="1">Uncharacterized protein</fullName>
    </submittedName>
</protein>
<sequence>MKVKIVSTVEQNEAIHNWIFPRKTDQSVFSDDWSIIECGYKQDHELKRTLVDGVLLTKYDYTVYEIFQFDSEKDANKFLKKWSDFAEKC</sequence>
<evidence type="ECO:0000313" key="1">
    <source>
        <dbReference type="EMBL" id="KKN08981.1"/>
    </source>
</evidence>